<dbReference type="GO" id="GO:0015891">
    <property type="term" value="P:siderophore transport"/>
    <property type="evidence" value="ECO:0007669"/>
    <property type="project" value="InterPro"/>
</dbReference>
<dbReference type="InterPro" id="IPR010917">
    <property type="entry name" value="TonB_rcpt_CS"/>
</dbReference>
<dbReference type="GO" id="GO:0038023">
    <property type="term" value="F:signaling receptor activity"/>
    <property type="evidence" value="ECO:0007669"/>
    <property type="project" value="InterPro"/>
</dbReference>
<evidence type="ECO:0000256" key="4">
    <source>
        <dbReference type="ARBA" id="ARBA00022452"/>
    </source>
</evidence>
<keyword evidence="8" id="KW-0408">Iron</keyword>
<proteinExistence type="inferred from homology"/>
<dbReference type="STRING" id="34004.SAMN04488021_11012"/>
<keyword evidence="10 16" id="KW-0798">TonB box</keyword>
<dbReference type="PANTHER" id="PTHR32552">
    <property type="entry name" value="FERRICHROME IRON RECEPTOR-RELATED"/>
    <property type="match status" value="1"/>
</dbReference>
<evidence type="ECO:0000256" key="10">
    <source>
        <dbReference type="ARBA" id="ARBA00023077"/>
    </source>
</evidence>
<dbReference type="PROSITE" id="PS01156">
    <property type="entry name" value="TONB_DEPENDENT_REC_2"/>
    <property type="match status" value="1"/>
</dbReference>
<dbReference type="AlphaFoldDB" id="A0A1I2ZQU6"/>
<feature type="short sequence motif" description="TonB C-terminal box" evidence="15">
    <location>
        <begin position="824"/>
        <end position="841"/>
    </location>
</feature>
<dbReference type="PROSITE" id="PS52016">
    <property type="entry name" value="TONB_DEPENDENT_REC_3"/>
    <property type="match status" value="1"/>
</dbReference>
<dbReference type="CDD" id="cd01347">
    <property type="entry name" value="ligand_gated_channel"/>
    <property type="match status" value="1"/>
</dbReference>
<comment type="subcellular location">
    <subcellularLocation>
        <location evidence="1 14">Cell outer membrane</location>
        <topology evidence="1 14">Multi-pass membrane protein</topology>
    </subcellularLocation>
</comment>
<dbReference type="EMBL" id="FOPU01000010">
    <property type="protein sequence ID" value="SFH39899.1"/>
    <property type="molecule type" value="Genomic_DNA"/>
</dbReference>
<dbReference type="Proteomes" id="UP000183635">
    <property type="component" value="Unassembled WGS sequence"/>
</dbReference>
<evidence type="ECO:0000256" key="6">
    <source>
        <dbReference type="ARBA" id="ARBA00022692"/>
    </source>
</evidence>
<keyword evidence="11 14" id="KW-0472">Membrane</keyword>
<evidence type="ECO:0000256" key="11">
    <source>
        <dbReference type="ARBA" id="ARBA00023136"/>
    </source>
</evidence>
<dbReference type="GO" id="GO:0009279">
    <property type="term" value="C:cell outer membrane"/>
    <property type="evidence" value="ECO:0007669"/>
    <property type="project" value="UniProtKB-SubCell"/>
</dbReference>
<dbReference type="GO" id="GO:0015344">
    <property type="term" value="F:siderophore uptake transmembrane transporter activity"/>
    <property type="evidence" value="ECO:0007669"/>
    <property type="project" value="TreeGrafter"/>
</dbReference>
<dbReference type="InterPro" id="IPR011662">
    <property type="entry name" value="Secretin/TonB_short_N"/>
</dbReference>
<dbReference type="InterPro" id="IPR036942">
    <property type="entry name" value="Beta-barrel_TonB_sf"/>
</dbReference>
<evidence type="ECO:0000256" key="9">
    <source>
        <dbReference type="ARBA" id="ARBA00023065"/>
    </source>
</evidence>
<dbReference type="InterPro" id="IPR012910">
    <property type="entry name" value="Plug_dom"/>
</dbReference>
<name>A0A1I2ZQU6_9RHOB</name>
<keyword evidence="7" id="KW-0732">Signal</keyword>
<keyword evidence="6 14" id="KW-0812">Transmembrane</keyword>
<dbReference type="Gene3D" id="2.40.170.20">
    <property type="entry name" value="TonB-dependent receptor, beta-barrel domain"/>
    <property type="match status" value="1"/>
</dbReference>
<dbReference type="SMART" id="SM00965">
    <property type="entry name" value="STN"/>
    <property type="match status" value="1"/>
</dbReference>
<dbReference type="InterPro" id="IPR010105">
    <property type="entry name" value="TonB_sidphr_rcpt"/>
</dbReference>
<evidence type="ECO:0000256" key="13">
    <source>
        <dbReference type="ARBA" id="ARBA00023237"/>
    </source>
</evidence>
<evidence type="ECO:0000256" key="15">
    <source>
        <dbReference type="PROSITE-ProRule" id="PRU10144"/>
    </source>
</evidence>
<keyword evidence="4 14" id="KW-1134">Transmembrane beta strand</keyword>
<keyword evidence="3 14" id="KW-0813">Transport</keyword>
<evidence type="ECO:0000256" key="7">
    <source>
        <dbReference type="ARBA" id="ARBA00022729"/>
    </source>
</evidence>
<keyword evidence="13 14" id="KW-0998">Cell outer membrane</keyword>
<feature type="domain" description="Secretin/TonB short N-terminal" evidence="17">
    <location>
        <begin position="73"/>
        <end position="124"/>
    </location>
</feature>
<evidence type="ECO:0000256" key="12">
    <source>
        <dbReference type="ARBA" id="ARBA00023170"/>
    </source>
</evidence>
<dbReference type="SUPFAM" id="SSF56935">
    <property type="entry name" value="Porins"/>
    <property type="match status" value="1"/>
</dbReference>
<evidence type="ECO:0000256" key="1">
    <source>
        <dbReference type="ARBA" id="ARBA00004571"/>
    </source>
</evidence>
<keyword evidence="5" id="KW-0410">Iron transport</keyword>
<evidence type="ECO:0000256" key="8">
    <source>
        <dbReference type="ARBA" id="ARBA00023004"/>
    </source>
</evidence>
<sequence>MAQSSVCSMSYPAAIRPARLLGALLLSTLVLAGGTIAASRPAAAQESVQGVAFSIPAGPLGQALLVWGRQAGVQISYLDAVTSGKTTTGLSGNLRPEQALARLLSGSGLRYSFSDPRSVVISGRSTAGATAPDGSVVLDAITLNASGATTEGSGSYTTGEAGIARGADSLKEVPQSVTVVTRQALDDQNLTTIEQAMAKTPGIVANREATSAPNFYARGFKINNYQIDGMGTAYESSFRPDFDLAIYDRIEVLRGAEGLFSGAGEPGGSVNLARKRPTERFQSSLALSYGSWNNRRIETDISGPLTRDGSLRGRVVGAWQDRDFFYAPADQKKRVLYGVLEYDLTPDTTISAGISQQRQKGNTWFLGLPTWSDFQLLDIDRGRALNTDWSYADRKITDVFAGVEHRFGADWVLKFSAMRQKFDSDTLRINPTGPIDRETGTFADVFSRYEETGNHSKAADLNLQGRFRAWGREHRLLVGADWRDSDAHQNMYSLSEVFAPGTIGLDNFDQLNGVRPEVLYPWFTFPAYGATQKGLYGRLQLEATDRLHIIVGGRYGNYEYSSLNDYYDSETGALLSSTKTGFKDTGIFTPYAAAIYDVTPDWSVYASLTEIYKPQANYLSGPPDRARPLDPITGRNYELGAKGSLMGGALNASAALYRIERKGEAALDPAYPESSDGTGLSCCYVAQGRIVSEGLDLELSGEIAPDWQLFAGYTWNHNKNTRDDMVFSALTLRHMLKLWTDYTLPGDWSKWTLGGGVTVKSAQATAGTARIAGVTQAYRIEQGGYAVWDAHVGYRIDDRWQMALNVNNIFDKRYYSALGTPTGGNWYGEPRSATLTLRGRF</sequence>
<dbReference type="Pfam" id="PF07660">
    <property type="entry name" value="STN"/>
    <property type="match status" value="1"/>
</dbReference>
<dbReference type="Gene3D" id="2.170.130.10">
    <property type="entry name" value="TonB-dependent receptor, plug domain"/>
    <property type="match status" value="1"/>
</dbReference>
<dbReference type="InterPro" id="IPR037066">
    <property type="entry name" value="Plug_dom_sf"/>
</dbReference>
<dbReference type="InterPro" id="IPR039426">
    <property type="entry name" value="TonB-dep_rcpt-like"/>
</dbReference>
<dbReference type="FunFam" id="2.170.130.10:FF:000010">
    <property type="entry name" value="Ferripyoverdine receptor"/>
    <property type="match status" value="1"/>
</dbReference>
<evidence type="ECO:0000256" key="16">
    <source>
        <dbReference type="RuleBase" id="RU003357"/>
    </source>
</evidence>
<evidence type="ECO:0000313" key="19">
    <source>
        <dbReference type="Proteomes" id="UP000183635"/>
    </source>
</evidence>
<keyword evidence="19" id="KW-1185">Reference proteome</keyword>
<evidence type="ECO:0000256" key="2">
    <source>
        <dbReference type="ARBA" id="ARBA00009810"/>
    </source>
</evidence>
<organism evidence="18 19">
    <name type="scientific">Paracoccus aminovorans</name>
    <dbReference type="NCBI Taxonomy" id="34004"/>
    <lineage>
        <taxon>Bacteria</taxon>
        <taxon>Pseudomonadati</taxon>
        <taxon>Pseudomonadota</taxon>
        <taxon>Alphaproteobacteria</taxon>
        <taxon>Rhodobacterales</taxon>
        <taxon>Paracoccaceae</taxon>
        <taxon>Paracoccus</taxon>
    </lineage>
</organism>
<reference evidence="18 19" key="1">
    <citation type="submission" date="2016-10" db="EMBL/GenBank/DDBJ databases">
        <authorList>
            <person name="de Groot N.N."/>
        </authorList>
    </citation>
    <scope>NUCLEOTIDE SEQUENCE [LARGE SCALE GENOMIC DNA]</scope>
    <source>
        <strain evidence="18 19">DSM 8537</strain>
    </source>
</reference>
<evidence type="ECO:0000313" key="18">
    <source>
        <dbReference type="EMBL" id="SFH39899.1"/>
    </source>
</evidence>
<evidence type="ECO:0000259" key="17">
    <source>
        <dbReference type="SMART" id="SM00965"/>
    </source>
</evidence>
<comment type="similarity">
    <text evidence="2 14 16">Belongs to the TonB-dependent receptor family.</text>
</comment>
<dbReference type="Gene3D" id="3.55.50.30">
    <property type="match status" value="1"/>
</dbReference>
<evidence type="ECO:0000256" key="14">
    <source>
        <dbReference type="PROSITE-ProRule" id="PRU01360"/>
    </source>
</evidence>
<dbReference type="Pfam" id="PF07715">
    <property type="entry name" value="Plug"/>
    <property type="match status" value="1"/>
</dbReference>
<keyword evidence="9" id="KW-0406">Ion transport</keyword>
<accession>A0A1I2ZQU6</accession>
<dbReference type="NCBIfam" id="TIGR01783">
    <property type="entry name" value="TonB-siderophor"/>
    <property type="match status" value="1"/>
</dbReference>
<evidence type="ECO:0000256" key="5">
    <source>
        <dbReference type="ARBA" id="ARBA00022496"/>
    </source>
</evidence>
<dbReference type="PANTHER" id="PTHR32552:SF74">
    <property type="entry name" value="HYDROXAMATE SIDEROPHORE RECEPTOR FHUE"/>
    <property type="match status" value="1"/>
</dbReference>
<gene>
    <name evidence="18" type="ORF">SAMN04488021_11012</name>
</gene>
<protein>
    <submittedName>
        <fullName evidence="18">Outer-membrane receptor for ferric coprogen and ferric-rhodotorulic acid</fullName>
    </submittedName>
</protein>
<keyword evidence="12 18" id="KW-0675">Receptor</keyword>
<evidence type="ECO:0000256" key="3">
    <source>
        <dbReference type="ARBA" id="ARBA00022448"/>
    </source>
</evidence>
<dbReference type="Pfam" id="PF00593">
    <property type="entry name" value="TonB_dep_Rec_b-barrel"/>
    <property type="match status" value="1"/>
</dbReference>
<dbReference type="InterPro" id="IPR000531">
    <property type="entry name" value="Beta-barrel_TonB"/>
</dbReference>